<dbReference type="Proteomes" id="UP000287651">
    <property type="component" value="Unassembled WGS sequence"/>
</dbReference>
<reference evidence="1 2" key="1">
    <citation type="journal article" date="2014" name="Agronomy (Basel)">
        <title>A Draft Genome Sequence for Ensete ventricosum, the Drought-Tolerant Tree Against Hunger.</title>
        <authorList>
            <person name="Harrison J."/>
            <person name="Moore K.A."/>
            <person name="Paszkiewicz K."/>
            <person name="Jones T."/>
            <person name="Grant M."/>
            <person name="Ambacheew D."/>
            <person name="Muzemil S."/>
            <person name="Studholme D.J."/>
        </authorList>
    </citation>
    <scope>NUCLEOTIDE SEQUENCE [LARGE SCALE GENOMIC DNA]</scope>
</reference>
<name>A0A426ZF37_ENSVE</name>
<dbReference type="EMBL" id="AMZH03006927">
    <property type="protein sequence ID" value="RRT62587.1"/>
    <property type="molecule type" value="Genomic_DNA"/>
</dbReference>
<accession>A0A426ZF37</accession>
<comment type="caution">
    <text evidence="1">The sequence shown here is derived from an EMBL/GenBank/DDBJ whole genome shotgun (WGS) entry which is preliminary data.</text>
</comment>
<protein>
    <submittedName>
        <fullName evidence="1">Uncharacterized protein</fullName>
    </submittedName>
</protein>
<evidence type="ECO:0000313" key="1">
    <source>
        <dbReference type="EMBL" id="RRT62587.1"/>
    </source>
</evidence>
<evidence type="ECO:0000313" key="2">
    <source>
        <dbReference type="Proteomes" id="UP000287651"/>
    </source>
</evidence>
<proteinExistence type="predicted"/>
<dbReference type="AlphaFoldDB" id="A0A426ZF37"/>
<organism evidence="1 2">
    <name type="scientific">Ensete ventricosum</name>
    <name type="common">Abyssinian banana</name>
    <name type="synonym">Musa ensete</name>
    <dbReference type="NCBI Taxonomy" id="4639"/>
    <lineage>
        <taxon>Eukaryota</taxon>
        <taxon>Viridiplantae</taxon>
        <taxon>Streptophyta</taxon>
        <taxon>Embryophyta</taxon>
        <taxon>Tracheophyta</taxon>
        <taxon>Spermatophyta</taxon>
        <taxon>Magnoliopsida</taxon>
        <taxon>Liliopsida</taxon>
        <taxon>Zingiberales</taxon>
        <taxon>Musaceae</taxon>
        <taxon>Ensete</taxon>
    </lineage>
</organism>
<gene>
    <name evidence="1" type="ORF">B296_00043323</name>
</gene>
<sequence length="107" mass="11132">MTCRQPPTVRGPAGWSACHAVVRSLSGALRAGQPIALALLGRQSPAGGGASSWSTRCVCSAMPSAPYRIVSRLLLGALRTMSRLPAGFTEVISTPDILSDLETILRG</sequence>